<evidence type="ECO:0000313" key="1">
    <source>
        <dbReference type="EMBL" id="KTD37148.1"/>
    </source>
</evidence>
<sequence>MISIGDILLKIDIRARYAPGFNTQHHAMLVCDIQQGHPVVAHMKFTDFAKYTGHLVIEPCPAAKDVVVIHCPLFSEALRAEIAAIAYEAAHNNVLRIEKEFLETEYHEANDYCSLNLSELRKKHEALSHSPTDVLTEKERLISCHDFVLSTIHLACARLSVPIPDGLNLPPKLAWSPLLYASVQADPELEYNVIDRLTPPSTSIIANKPAFFAPQRPQRTTASCFTNQCAIL</sequence>
<organism evidence="1 2">
    <name type="scientific">Legionella oakridgensis</name>
    <dbReference type="NCBI Taxonomy" id="29423"/>
    <lineage>
        <taxon>Bacteria</taxon>
        <taxon>Pseudomonadati</taxon>
        <taxon>Pseudomonadota</taxon>
        <taxon>Gammaproteobacteria</taxon>
        <taxon>Legionellales</taxon>
        <taxon>Legionellaceae</taxon>
        <taxon>Legionella</taxon>
    </lineage>
</organism>
<comment type="caution">
    <text evidence="1">The sequence shown here is derived from an EMBL/GenBank/DDBJ whole genome shotgun (WGS) entry which is preliminary data.</text>
</comment>
<reference evidence="1 2" key="1">
    <citation type="submission" date="2015-11" db="EMBL/GenBank/DDBJ databases">
        <title>Genomic analysis of 38 Legionella species identifies large and diverse effector repertoires.</title>
        <authorList>
            <person name="Burstein D."/>
            <person name="Amaro F."/>
            <person name="Zusman T."/>
            <person name="Lifshitz Z."/>
            <person name="Cohen O."/>
            <person name="Gilbert J.A."/>
            <person name="Pupko T."/>
            <person name="Shuman H.A."/>
            <person name="Segal G."/>
        </authorList>
    </citation>
    <scope>NUCLEOTIDE SEQUENCE [LARGE SCALE GENOMIC DNA]</scope>
    <source>
        <strain evidence="1 2">Oak Ridge-10</strain>
    </source>
</reference>
<gene>
    <name evidence="1" type="ORF">Loak_2284</name>
</gene>
<dbReference type="Proteomes" id="UP000054858">
    <property type="component" value="Unassembled WGS sequence"/>
</dbReference>
<dbReference type="EMBL" id="LNYP01000031">
    <property type="protein sequence ID" value="KTD37148.1"/>
    <property type="molecule type" value="Genomic_DNA"/>
</dbReference>
<dbReference type="PATRIC" id="fig|29423.5.peg.2397"/>
<dbReference type="RefSeq" id="WP_058388952.1">
    <property type="nucleotide sequence ID" value="NZ_LCUA01000040.1"/>
</dbReference>
<evidence type="ECO:0000313" key="2">
    <source>
        <dbReference type="Proteomes" id="UP000054858"/>
    </source>
</evidence>
<dbReference type="AlphaFoldDB" id="A0A0W0WXX2"/>
<name>A0A0W0WXX2_9GAMM</name>
<proteinExistence type="predicted"/>
<protein>
    <submittedName>
        <fullName evidence="1">Uncharacterized protein</fullName>
    </submittedName>
</protein>
<accession>A0A0W0WXX2</accession>